<evidence type="ECO:0000313" key="1">
    <source>
        <dbReference type="EMBL" id="OXR43581.1"/>
    </source>
</evidence>
<dbReference type="EMBL" id="NGAF01000009">
    <property type="protein sequence ID" value="OXR43581.1"/>
    <property type="molecule type" value="Genomic_DNA"/>
</dbReference>
<sequence length="29" mass="3284">MNRWNQLHNNIATEFALVQALGLNSQSRG</sequence>
<protein>
    <submittedName>
        <fullName evidence="1">Uncharacterized protein</fullName>
    </submittedName>
</protein>
<proteinExistence type="predicted"/>
<keyword evidence="2" id="KW-1185">Reference proteome</keyword>
<dbReference type="Proteomes" id="UP000215506">
    <property type="component" value="Unassembled WGS sequence"/>
</dbReference>
<accession>A0A231H412</accession>
<evidence type="ECO:0000313" key="2">
    <source>
        <dbReference type="Proteomes" id="UP000215506"/>
    </source>
</evidence>
<organism evidence="1 2">
    <name type="scientific">Nocardia cerradoensis</name>
    <dbReference type="NCBI Taxonomy" id="85688"/>
    <lineage>
        <taxon>Bacteria</taxon>
        <taxon>Bacillati</taxon>
        <taxon>Actinomycetota</taxon>
        <taxon>Actinomycetes</taxon>
        <taxon>Mycobacteriales</taxon>
        <taxon>Nocardiaceae</taxon>
        <taxon>Nocardia</taxon>
    </lineage>
</organism>
<gene>
    <name evidence="1" type="ORF">B7C42_04449</name>
</gene>
<comment type="caution">
    <text evidence="1">The sequence shown here is derived from an EMBL/GenBank/DDBJ whole genome shotgun (WGS) entry which is preliminary data.</text>
</comment>
<dbReference type="AlphaFoldDB" id="A0A231H412"/>
<reference evidence="1 2" key="1">
    <citation type="submission" date="2017-07" db="EMBL/GenBank/DDBJ databases">
        <title>First draft Genome Sequence of Nocardia cerradoensis isolated from human infection.</title>
        <authorList>
            <person name="Carrasco G."/>
        </authorList>
    </citation>
    <scope>NUCLEOTIDE SEQUENCE [LARGE SCALE GENOMIC DNA]</scope>
    <source>
        <strain evidence="1 2">CNM20130759</strain>
    </source>
</reference>
<name>A0A231H412_9NOCA</name>